<comment type="caution">
    <text evidence="15">The sequence shown here is derived from an EMBL/GenBank/DDBJ whole genome shotgun (WGS) entry which is preliminary data.</text>
</comment>
<dbReference type="GO" id="GO:0004371">
    <property type="term" value="F:glycerone kinase activity"/>
    <property type="evidence" value="ECO:0007669"/>
    <property type="project" value="UniProtKB-EC"/>
</dbReference>
<dbReference type="InterPro" id="IPR036117">
    <property type="entry name" value="DhaL_dom_sf"/>
</dbReference>
<dbReference type="PANTHER" id="PTHR28629">
    <property type="entry name" value="TRIOKINASE/FMN CYCLASE"/>
    <property type="match status" value="1"/>
</dbReference>
<dbReference type="FunFam" id="3.40.50.10440:FF:000001">
    <property type="entry name" value="Dihydroxyacetone kinase, DhaK subunit"/>
    <property type="match status" value="1"/>
</dbReference>
<feature type="domain" description="DhaL" evidence="13">
    <location>
        <begin position="391"/>
        <end position="592"/>
    </location>
</feature>
<evidence type="ECO:0000256" key="5">
    <source>
        <dbReference type="ARBA" id="ARBA00022741"/>
    </source>
</evidence>
<organism evidence="15 16">
    <name type="scientific">Psilocybe cf. subviscida</name>
    <dbReference type="NCBI Taxonomy" id="2480587"/>
    <lineage>
        <taxon>Eukaryota</taxon>
        <taxon>Fungi</taxon>
        <taxon>Dikarya</taxon>
        <taxon>Basidiomycota</taxon>
        <taxon>Agaricomycotina</taxon>
        <taxon>Agaricomycetes</taxon>
        <taxon>Agaricomycetidae</taxon>
        <taxon>Agaricales</taxon>
        <taxon>Agaricineae</taxon>
        <taxon>Strophariaceae</taxon>
        <taxon>Psilocybe</taxon>
    </lineage>
</organism>
<dbReference type="GO" id="GO:0050354">
    <property type="term" value="F:triokinase activity"/>
    <property type="evidence" value="ECO:0007669"/>
    <property type="project" value="UniProtKB-EC"/>
</dbReference>
<dbReference type="Pfam" id="PF02733">
    <property type="entry name" value="Dak1"/>
    <property type="match status" value="1"/>
</dbReference>
<dbReference type="SUPFAM" id="SSF101473">
    <property type="entry name" value="DhaL-like"/>
    <property type="match status" value="1"/>
</dbReference>
<evidence type="ECO:0000256" key="3">
    <source>
        <dbReference type="ARBA" id="ARBA00008757"/>
    </source>
</evidence>
<dbReference type="FunFam" id="1.25.40.340:FF:000001">
    <property type="entry name" value="Dihydroxyacetone kinase 1"/>
    <property type="match status" value="1"/>
</dbReference>
<evidence type="ECO:0000256" key="1">
    <source>
        <dbReference type="ARBA" id="ARBA00003264"/>
    </source>
</evidence>
<feature type="binding site" evidence="12">
    <location>
        <position position="107"/>
    </location>
    <ligand>
        <name>substrate</name>
    </ligand>
</feature>
<reference evidence="15 16" key="1">
    <citation type="journal article" date="2020" name="ISME J.">
        <title>Uncovering the hidden diversity of litter-decomposition mechanisms in mushroom-forming fungi.</title>
        <authorList>
            <person name="Floudas D."/>
            <person name="Bentzer J."/>
            <person name="Ahren D."/>
            <person name="Johansson T."/>
            <person name="Persson P."/>
            <person name="Tunlid A."/>
        </authorList>
    </citation>
    <scope>NUCLEOTIDE SEQUENCE [LARGE SCALE GENOMIC DNA]</scope>
    <source>
        <strain evidence="15 16">CBS 101986</strain>
    </source>
</reference>
<dbReference type="NCBIfam" id="TIGR02361">
    <property type="entry name" value="dak_ATP"/>
    <property type="match status" value="1"/>
</dbReference>
<sequence>MSVQSKHVLNTPATLVVDSLRGLCDVNPQLALDEQNKIVYLKSHDRNKVALMCGGGSGHEPAHAGFVGRGILTGAVCGNIFASPSASQVRRGIDLLDNDKGTVIIVKNYTGDVLNFGLAKEQYAALYPEKAKSVRFVVVGDDVSVGRAQGKIVGRRGLAGTVLVYKIAGALAERRACVDDVHSMAEFIASHVGTIGVSLGHTHVPGTAAASSELSTSEIEIGMGIHNESGHSRLSPIPKLSKLMPQLLDFLTSTTDPDRSFLPFKGKDEVVLLVNNLGSISELEMGGIVAEARRALDAKGFNTRRIISGTFMTSLNMPGFSITLLLLPRAGEENAPSTDLILSLLDDHTDIPAWKWTAGMPPVPVSSQTVPSEKVEANKGDIRRIVAEDPAKFVESIKRACNALIAAEPDITRMDSIAGDGDCGLTLKAGAEGVLTEIDAGVITGNDVVKSIITIAQVAEEAMGGTSGALYSIFFSGLAQGFQSDGTTGNVATPELWSQALTSALTNLYTYTRARPPSRTLVDPLDAFINTFSAGAGKYTEATEAAAKAAEETKNLEAKAGRSAYVEGDRLKKKQIPDPGAWGVKTIFENLA</sequence>
<dbReference type="GO" id="GO:0005524">
    <property type="term" value="F:ATP binding"/>
    <property type="evidence" value="ECO:0007669"/>
    <property type="project" value="UniProtKB-KW"/>
</dbReference>
<proteinExistence type="inferred from homology"/>
<dbReference type="GO" id="GO:0005829">
    <property type="term" value="C:cytosol"/>
    <property type="evidence" value="ECO:0007669"/>
    <property type="project" value="TreeGrafter"/>
</dbReference>
<dbReference type="PROSITE" id="PS51480">
    <property type="entry name" value="DHAL"/>
    <property type="match status" value="1"/>
</dbReference>
<dbReference type="SUPFAM" id="SSF82549">
    <property type="entry name" value="DAK1/DegV-like"/>
    <property type="match status" value="1"/>
</dbReference>
<evidence type="ECO:0000256" key="10">
    <source>
        <dbReference type="ARBA" id="ARBA00048898"/>
    </source>
</evidence>
<keyword evidence="7" id="KW-0319">Glycerol metabolism</keyword>
<evidence type="ECO:0000256" key="8">
    <source>
        <dbReference type="ARBA" id="ARBA00022840"/>
    </source>
</evidence>
<dbReference type="InterPro" id="IPR012734">
    <property type="entry name" value="DhaK_ATP"/>
</dbReference>
<keyword evidence="16" id="KW-1185">Reference proteome</keyword>
<dbReference type="InterPro" id="IPR004006">
    <property type="entry name" value="DhaK_dom"/>
</dbReference>
<dbReference type="Proteomes" id="UP000567179">
    <property type="component" value="Unassembled WGS sequence"/>
</dbReference>
<keyword evidence="5" id="KW-0547">Nucleotide-binding</keyword>
<accession>A0A8H5B439</accession>
<keyword evidence="8" id="KW-0067">ATP-binding</keyword>
<dbReference type="Gene3D" id="3.30.1180.20">
    <property type="entry name" value="Dihydroxyacetone kinase, domain 2"/>
    <property type="match status" value="1"/>
</dbReference>
<evidence type="ECO:0000256" key="9">
    <source>
        <dbReference type="ARBA" id="ARBA00047974"/>
    </source>
</evidence>
<keyword evidence="4" id="KW-0808">Transferase</keyword>
<dbReference type="GO" id="GO:0019588">
    <property type="term" value="P:anaerobic glycerol catabolic process"/>
    <property type="evidence" value="ECO:0007669"/>
    <property type="project" value="UniProtKB-UniPathway"/>
</dbReference>
<dbReference type="UniPathway" id="UPA00617">
    <property type="reaction ID" value="UER00669"/>
</dbReference>
<dbReference type="Pfam" id="PF02734">
    <property type="entry name" value="Dak2"/>
    <property type="match status" value="1"/>
</dbReference>
<feature type="binding site" evidence="12">
    <location>
        <begin position="56"/>
        <end position="59"/>
    </location>
    <ligand>
        <name>substrate</name>
    </ligand>
</feature>
<evidence type="ECO:0000256" key="12">
    <source>
        <dbReference type="PIRSR" id="PIRSR612734-2"/>
    </source>
</evidence>
<dbReference type="Gene3D" id="3.40.50.10440">
    <property type="entry name" value="Dihydroxyacetone kinase, domain 1"/>
    <property type="match status" value="1"/>
</dbReference>
<comment type="catalytic activity">
    <reaction evidence="10">
        <text>dihydroxyacetone + ATP = dihydroxyacetone phosphate + ADP + H(+)</text>
        <dbReference type="Rhea" id="RHEA:15773"/>
        <dbReference type="ChEBI" id="CHEBI:15378"/>
        <dbReference type="ChEBI" id="CHEBI:16016"/>
        <dbReference type="ChEBI" id="CHEBI:30616"/>
        <dbReference type="ChEBI" id="CHEBI:57642"/>
        <dbReference type="ChEBI" id="CHEBI:456216"/>
        <dbReference type="EC" id="2.7.1.29"/>
    </reaction>
</comment>
<evidence type="ECO:0000256" key="7">
    <source>
        <dbReference type="ARBA" id="ARBA00022798"/>
    </source>
</evidence>
<evidence type="ECO:0008006" key="17">
    <source>
        <dbReference type="Google" id="ProtNLM"/>
    </source>
</evidence>
<evidence type="ECO:0000259" key="13">
    <source>
        <dbReference type="PROSITE" id="PS51480"/>
    </source>
</evidence>
<dbReference type="Gene3D" id="1.25.40.340">
    <property type="match status" value="1"/>
</dbReference>
<dbReference type="InterPro" id="IPR004007">
    <property type="entry name" value="DhaL_dom"/>
</dbReference>
<dbReference type="FunFam" id="3.30.1180.20:FF:000001">
    <property type="entry name" value="Dihydroxyacetone kinase 1"/>
    <property type="match status" value="1"/>
</dbReference>
<keyword evidence="6" id="KW-0418">Kinase</keyword>
<comment type="pathway">
    <text evidence="2">Polyol metabolism; glycerol fermentation; glycerone phosphate from glycerol (oxidative route): step 2/2.</text>
</comment>
<feature type="binding site" evidence="12">
    <location>
        <position position="112"/>
    </location>
    <ligand>
        <name>substrate</name>
    </ligand>
</feature>
<dbReference type="InterPro" id="IPR050861">
    <property type="entry name" value="Dihydroxyacetone_Kinase"/>
</dbReference>
<comment type="function">
    <text evidence="1">Catalyzes both the phosphorylation of dihydroxyacetone and of glyceraldehyde.</text>
</comment>
<dbReference type="SMART" id="SM01120">
    <property type="entry name" value="Dak2"/>
    <property type="match status" value="1"/>
</dbReference>
<comment type="similarity">
    <text evidence="3">Belongs to the dihydroxyacetone kinase (DAK) family.</text>
</comment>
<evidence type="ECO:0000313" key="15">
    <source>
        <dbReference type="EMBL" id="KAF5316254.1"/>
    </source>
</evidence>
<evidence type="ECO:0000256" key="2">
    <source>
        <dbReference type="ARBA" id="ARBA00004778"/>
    </source>
</evidence>
<name>A0A8H5B439_9AGAR</name>
<dbReference type="OrthoDB" id="1724672at2759"/>
<evidence type="ECO:0000313" key="16">
    <source>
        <dbReference type="Proteomes" id="UP000567179"/>
    </source>
</evidence>
<comment type="catalytic activity">
    <reaction evidence="9">
        <text>D-glyceraldehyde + ATP = D-glyceraldehyde 3-phosphate + ADP + H(+)</text>
        <dbReference type="Rhea" id="RHEA:13941"/>
        <dbReference type="ChEBI" id="CHEBI:15378"/>
        <dbReference type="ChEBI" id="CHEBI:17378"/>
        <dbReference type="ChEBI" id="CHEBI:30616"/>
        <dbReference type="ChEBI" id="CHEBI:59776"/>
        <dbReference type="ChEBI" id="CHEBI:456216"/>
        <dbReference type="EC" id="2.7.1.28"/>
    </reaction>
</comment>
<evidence type="ECO:0000256" key="6">
    <source>
        <dbReference type="ARBA" id="ARBA00022777"/>
    </source>
</evidence>
<dbReference type="PROSITE" id="PS51481">
    <property type="entry name" value="DHAK"/>
    <property type="match status" value="1"/>
</dbReference>
<evidence type="ECO:0000259" key="14">
    <source>
        <dbReference type="PROSITE" id="PS51481"/>
    </source>
</evidence>
<gene>
    <name evidence="15" type="ORF">D9619_006437</name>
</gene>
<feature type="domain" description="DhaK" evidence="14">
    <location>
        <begin position="11"/>
        <end position="354"/>
    </location>
</feature>
<protein>
    <recommendedName>
        <fullName evidence="17">Dihydroxyacetone kinase</fullName>
    </recommendedName>
</protein>
<evidence type="ECO:0000256" key="4">
    <source>
        <dbReference type="ARBA" id="ARBA00022679"/>
    </source>
</evidence>
<dbReference type="PANTHER" id="PTHR28629:SF14">
    <property type="entry name" value="DIHYDROXYACETONE KINASE 1"/>
    <property type="match status" value="1"/>
</dbReference>
<feature type="active site" description="Tele-hemiaminal-histidine intermediate" evidence="11">
    <location>
        <position position="226"/>
    </location>
</feature>
<evidence type="ECO:0000256" key="11">
    <source>
        <dbReference type="PIRSR" id="PIRSR612734-1"/>
    </source>
</evidence>
<dbReference type="AlphaFoldDB" id="A0A8H5B439"/>
<dbReference type="EMBL" id="JAACJJ010000042">
    <property type="protein sequence ID" value="KAF5316254.1"/>
    <property type="molecule type" value="Genomic_DNA"/>
</dbReference>